<dbReference type="SUPFAM" id="SSF51735">
    <property type="entry name" value="NAD(P)-binding Rossmann-fold domains"/>
    <property type="match status" value="1"/>
</dbReference>
<dbReference type="PANTHER" id="PTHR45458:SF1">
    <property type="entry name" value="SHORT CHAIN DEHYDROGENASE"/>
    <property type="match status" value="1"/>
</dbReference>
<dbReference type="Gene3D" id="3.40.50.720">
    <property type="entry name" value="NAD(P)-binding Rossmann-like Domain"/>
    <property type="match status" value="1"/>
</dbReference>
<dbReference type="InterPro" id="IPR052184">
    <property type="entry name" value="SDR_enzymes"/>
</dbReference>
<dbReference type="Proteomes" id="UP001310594">
    <property type="component" value="Unassembled WGS sequence"/>
</dbReference>
<comment type="caution">
    <text evidence="1">The sequence shown here is derived from an EMBL/GenBank/DDBJ whole genome shotgun (WGS) entry which is preliminary data.</text>
</comment>
<proteinExistence type="predicted"/>
<dbReference type="EMBL" id="JAVRQU010000011">
    <property type="protein sequence ID" value="KAK5697529.1"/>
    <property type="molecule type" value="Genomic_DNA"/>
</dbReference>
<dbReference type="PRINTS" id="PR00081">
    <property type="entry name" value="GDHRDH"/>
</dbReference>
<dbReference type="PANTHER" id="PTHR45458">
    <property type="entry name" value="SHORT-CHAIN DEHYDROGENASE/REDUCTASE SDR"/>
    <property type="match status" value="1"/>
</dbReference>
<gene>
    <name evidence="1" type="ORF">LTR97_007667</name>
</gene>
<dbReference type="Pfam" id="PF00106">
    <property type="entry name" value="adh_short"/>
    <property type="match status" value="1"/>
</dbReference>
<evidence type="ECO:0000313" key="2">
    <source>
        <dbReference type="Proteomes" id="UP001310594"/>
    </source>
</evidence>
<dbReference type="GO" id="GO:0016616">
    <property type="term" value="F:oxidoreductase activity, acting on the CH-OH group of donors, NAD or NADP as acceptor"/>
    <property type="evidence" value="ECO:0007669"/>
    <property type="project" value="TreeGrafter"/>
</dbReference>
<protein>
    <submittedName>
        <fullName evidence="1">Uncharacterized protein</fullName>
    </submittedName>
</protein>
<dbReference type="InterPro" id="IPR002347">
    <property type="entry name" value="SDR_fam"/>
</dbReference>
<accession>A0AAN7W9J1</accession>
<dbReference type="AlphaFoldDB" id="A0AAN7W9J1"/>
<sequence>MSPTVVLVSGANRGLGKGLVQLYLARPDHIVIAANRDPGSSSSKALSELPAGAGSRLIVVKVDASAEIDALEAVETLTTKHDIDYIDIVVANAGISYAWPSVADLKVSDLQAHIEPNVYGCVWLYQAAAPLLRKAVNPRFINMGSTAGGLVDMLPIPNAAYGPSKAASHWLTKRMDAEEEKLAAFVISPGWVQTELGNAGAVYFGMKEAAVTVEDSCKGMVALIEKATKATHGGRIWGHEGDLLTW</sequence>
<reference evidence="1" key="1">
    <citation type="submission" date="2023-08" db="EMBL/GenBank/DDBJ databases">
        <title>Black Yeasts Isolated from many extreme environments.</title>
        <authorList>
            <person name="Coleine C."/>
            <person name="Stajich J.E."/>
            <person name="Selbmann L."/>
        </authorList>
    </citation>
    <scope>NUCLEOTIDE SEQUENCE</scope>
    <source>
        <strain evidence="1">CCFEE 5810</strain>
    </source>
</reference>
<evidence type="ECO:0000313" key="1">
    <source>
        <dbReference type="EMBL" id="KAK5697529.1"/>
    </source>
</evidence>
<name>A0AAN7W9J1_9PEZI</name>
<dbReference type="InterPro" id="IPR036291">
    <property type="entry name" value="NAD(P)-bd_dom_sf"/>
</dbReference>
<organism evidence="1 2">
    <name type="scientific">Elasticomyces elasticus</name>
    <dbReference type="NCBI Taxonomy" id="574655"/>
    <lineage>
        <taxon>Eukaryota</taxon>
        <taxon>Fungi</taxon>
        <taxon>Dikarya</taxon>
        <taxon>Ascomycota</taxon>
        <taxon>Pezizomycotina</taxon>
        <taxon>Dothideomycetes</taxon>
        <taxon>Dothideomycetidae</taxon>
        <taxon>Mycosphaerellales</taxon>
        <taxon>Teratosphaeriaceae</taxon>
        <taxon>Elasticomyces</taxon>
    </lineage>
</organism>